<accession>A0A165CIR7</accession>
<feature type="region of interest" description="Disordered" evidence="1">
    <location>
        <begin position="519"/>
        <end position="542"/>
    </location>
</feature>
<gene>
    <name evidence="2" type="ORF">CALCODRAFT_513043</name>
</gene>
<feature type="region of interest" description="Disordered" evidence="1">
    <location>
        <begin position="1270"/>
        <end position="1289"/>
    </location>
</feature>
<sequence>MEVAQQREHLQQMVKRRLNAPVSKLVNAVIEMLQVPPLPDVKDVHTLQQLIISWSEVLHPQSLQEHIQSVLQASHLLRTNKHAVPMDEGKGLAVKQLPQRYYLGYTTFAHLCTGERPSPSSILDKNGALKLYCRENGVLLQLRIDWLERTELAFGLLFEKIFLLFGSVPVLHVDPPEKHLIYQQCVRRLWRLAHKFQEALQLDFGPGVLDLLRLQHCIHARQLMAVLDIPQHDTVLSCKCTPIAFVRFALGRIPDRWITTPSATRDQMQTGPWWNWTDVLRHQALVASIDRQFGTSLVSSILAAPQWQSRPNPVSTQLYIRVVLDYSIRYAVQLYLCNIKPHVLMNKNIQLLLEQLLALQHATPRPIDKLPIPINILPMQDLPVHLLQGCTKMDILDPLTSEALDVHYWSWKIRSAWNVGTRGSVAHLSAVSETLGLLYATFDEEAVESLGRDLCREMMKQLHFVQSAAFQSRTLVEEFAPDVLLVPLHIRQLHTNVYKLSDAEQLQQSREYLLHSMRSGNAPASAHPALDEPTNKDLPINVANTRTTMRQAERREASPRVQEEPQLHQVIEHRIVAPHQAAQRPSASPESHHSPTPTLNRPPAKPQAKRKTSRAPEAAEDQPLRPSKRRRTQTPVQRTSGSPESPHSLTPTANSPSAVSGNNSKRTRDRRRRRSQTPVQRPSASPESHHSPTPTLNRPPAKPQAKLQTSRAPEAAEDQPLRPSKRRRTQSNPHTPIDCVSLPVEQDPARKLYPYYRQQTFNKRTIFGRRHTRPSKWAHGPYRCQTCQQKRLVYQNTDRKTLADDDKHLEICDSRGPGRKCSPCTISGANCFYCTDEMCDIPYWVYDRMPKPIEGQDDDDDDDDNHEGQSEEEDDGDDSLHVLGRATKPKLRIAKRAAMWRRKAAFLDLVGPAPLTKSQKEVQKKNIERLAKQITAFRYHFMLQASTTRDPARTPIADDAVSALCLVTINQSALATYRLHVGEEQKLHPDAADFHLIARLKTKAFWSYLHRYATKPSIREVGFRLIDPEWGLEHGLALQDMRDDDEDEEESLSKESRLVLTLTDQSNGFIAYISTLSRTFYAQQLNNINTLSLMRPVMAAADGKVEWTFYDDQITLEAESSQCLAATMSTTVTLFMGDLGGYTLDPDVVRISFHIREFMAFVQLADKIAATMTVKYGYNATCIILSASPTAPSGGDPFSFTVTAHIAITNLPAPPLKSPQNADTGMPPRKIRKLSYTPNQTATKSSSSRPTSHVSGPGVLRREPLQEVTNAEAGDAQESREQSNTPSVAHFAAVPLSIRMSDPFDNPWEDADPAAQPEFGPTPPNARDAFTPLFDD</sequence>
<feature type="region of interest" description="Disordered" evidence="1">
    <location>
        <begin position="1211"/>
        <end position="1264"/>
    </location>
</feature>
<dbReference type="EMBL" id="KV424139">
    <property type="protein sequence ID" value="KZT50871.1"/>
    <property type="molecule type" value="Genomic_DNA"/>
</dbReference>
<dbReference type="PANTHER" id="PTHR31949">
    <property type="entry name" value="GASTRIC MUCIN-LIKE PROTEIN"/>
    <property type="match status" value="1"/>
</dbReference>
<keyword evidence="3" id="KW-1185">Reference proteome</keyword>
<dbReference type="InParanoid" id="A0A165CIR7"/>
<feature type="compositionally biased region" description="Acidic residues" evidence="1">
    <location>
        <begin position="855"/>
        <end position="877"/>
    </location>
</feature>
<feature type="compositionally biased region" description="Polar residues" evidence="1">
    <location>
        <begin position="633"/>
        <end position="664"/>
    </location>
</feature>
<proteinExistence type="predicted"/>
<feature type="compositionally biased region" description="Polar residues" evidence="1">
    <location>
        <begin position="583"/>
        <end position="599"/>
    </location>
</feature>
<feature type="region of interest" description="Disordered" evidence="1">
    <location>
        <begin position="1300"/>
        <end position="1336"/>
    </location>
</feature>
<dbReference type="GO" id="GO:0043622">
    <property type="term" value="P:cortical microtubule organization"/>
    <property type="evidence" value="ECO:0007669"/>
    <property type="project" value="TreeGrafter"/>
</dbReference>
<feature type="compositionally biased region" description="Basic residues" evidence="1">
    <location>
        <begin position="665"/>
        <end position="675"/>
    </location>
</feature>
<reference evidence="2 3" key="1">
    <citation type="journal article" date="2016" name="Mol. Biol. Evol.">
        <title>Comparative Genomics of Early-Diverging Mushroom-Forming Fungi Provides Insights into the Origins of Lignocellulose Decay Capabilities.</title>
        <authorList>
            <person name="Nagy L.G."/>
            <person name="Riley R."/>
            <person name="Tritt A."/>
            <person name="Adam C."/>
            <person name="Daum C."/>
            <person name="Floudas D."/>
            <person name="Sun H."/>
            <person name="Yadav J.S."/>
            <person name="Pangilinan J."/>
            <person name="Larsson K.H."/>
            <person name="Matsuura K."/>
            <person name="Barry K."/>
            <person name="Labutti K."/>
            <person name="Kuo R."/>
            <person name="Ohm R.A."/>
            <person name="Bhattacharya S.S."/>
            <person name="Shirouzu T."/>
            <person name="Yoshinaga Y."/>
            <person name="Martin F.M."/>
            <person name="Grigoriev I.V."/>
            <person name="Hibbett D.S."/>
        </authorList>
    </citation>
    <scope>NUCLEOTIDE SEQUENCE [LARGE SCALE GENOMIC DNA]</scope>
    <source>
        <strain evidence="2 3">HHB12733</strain>
    </source>
</reference>
<dbReference type="Proteomes" id="UP000076842">
    <property type="component" value="Unassembled WGS sequence"/>
</dbReference>
<evidence type="ECO:0000313" key="3">
    <source>
        <dbReference type="Proteomes" id="UP000076842"/>
    </source>
</evidence>
<feature type="compositionally biased region" description="Polar residues" evidence="1">
    <location>
        <begin position="1236"/>
        <end position="1254"/>
    </location>
</feature>
<evidence type="ECO:0000313" key="2">
    <source>
        <dbReference type="EMBL" id="KZT50871.1"/>
    </source>
</evidence>
<dbReference type="GO" id="GO:0055028">
    <property type="term" value="C:cortical microtubule"/>
    <property type="evidence" value="ECO:0007669"/>
    <property type="project" value="TreeGrafter"/>
</dbReference>
<evidence type="ECO:0000256" key="1">
    <source>
        <dbReference type="SAM" id="MobiDB-lite"/>
    </source>
</evidence>
<protein>
    <submittedName>
        <fullName evidence="2">Uncharacterized protein</fullName>
    </submittedName>
</protein>
<feature type="region of interest" description="Disordered" evidence="1">
    <location>
        <begin position="852"/>
        <end position="882"/>
    </location>
</feature>
<dbReference type="PANTHER" id="PTHR31949:SF2">
    <property type="entry name" value="OS05G0480600 PROTEIN"/>
    <property type="match status" value="1"/>
</dbReference>
<name>A0A165CIR7_9BASI</name>
<feature type="region of interest" description="Disordered" evidence="1">
    <location>
        <begin position="579"/>
        <end position="741"/>
    </location>
</feature>
<organism evidence="2 3">
    <name type="scientific">Calocera cornea HHB12733</name>
    <dbReference type="NCBI Taxonomy" id="1353952"/>
    <lineage>
        <taxon>Eukaryota</taxon>
        <taxon>Fungi</taxon>
        <taxon>Dikarya</taxon>
        <taxon>Basidiomycota</taxon>
        <taxon>Agaricomycotina</taxon>
        <taxon>Dacrymycetes</taxon>
        <taxon>Dacrymycetales</taxon>
        <taxon>Dacrymycetaceae</taxon>
        <taxon>Calocera</taxon>
    </lineage>
</organism>